<dbReference type="Gene3D" id="2.60.40.740">
    <property type="match status" value="1"/>
</dbReference>
<keyword evidence="2" id="KW-0732">Signal</keyword>
<dbReference type="InterPro" id="IPR041033">
    <property type="entry name" value="SpaA_PFL_dom_1"/>
</dbReference>
<feature type="chain" id="PRO_5044194897" evidence="2">
    <location>
        <begin position="30"/>
        <end position="522"/>
    </location>
</feature>
<proteinExistence type="predicted"/>
<reference evidence="4 5" key="1">
    <citation type="submission" date="2018-12" db="EMBL/GenBank/DDBJ databases">
        <title>Unveiling genomic diversity among members of the Bifidobacterium pseudolongum species, a widely distributed gut commensal of the animal kingdom.</title>
        <authorList>
            <person name="Lugli G.A."/>
            <person name="Duranti S."/>
            <person name="Albert K."/>
            <person name="Mancabelli L."/>
            <person name="Napoli S."/>
            <person name="Viappiani A."/>
            <person name="Anzalone R."/>
            <person name="Longhi G."/>
            <person name="Milani C."/>
            <person name="Turroni F."/>
            <person name="Alessandri G."/>
            <person name="Sela D.A."/>
            <person name="Van Sinderen D."/>
            <person name="Ventura M."/>
        </authorList>
    </citation>
    <scope>NUCLEOTIDE SEQUENCE [LARGE SCALE GENOMIC DNA]</scope>
    <source>
        <strain evidence="4 5">2002B</strain>
    </source>
</reference>
<dbReference type="InterPro" id="IPR013783">
    <property type="entry name" value="Ig-like_fold"/>
</dbReference>
<feature type="domain" description="SpaA-like prealbumin fold" evidence="3">
    <location>
        <begin position="354"/>
        <end position="455"/>
    </location>
</feature>
<dbReference type="GO" id="GO:0005975">
    <property type="term" value="P:carbohydrate metabolic process"/>
    <property type="evidence" value="ECO:0007669"/>
    <property type="project" value="UniProtKB-ARBA"/>
</dbReference>
<comment type="caution">
    <text evidence="4">The sequence shown here is derived from an EMBL/GenBank/DDBJ whole genome shotgun (WGS) entry which is preliminary data.</text>
</comment>
<dbReference type="AlphaFoldDB" id="A0AB37WZF4"/>
<dbReference type="Gene3D" id="2.60.40.10">
    <property type="entry name" value="Immunoglobulins"/>
    <property type="match status" value="1"/>
</dbReference>
<accession>A0AB37WZF4</accession>
<dbReference type="InterPro" id="IPR026466">
    <property type="entry name" value="Fim_isopep_form_D2_dom"/>
</dbReference>
<dbReference type="RefSeq" id="WP_129874521.1">
    <property type="nucleotide sequence ID" value="NZ_RYUX01000014.1"/>
</dbReference>
<dbReference type="EMBL" id="RYUX01000014">
    <property type="protein sequence ID" value="RYQ36370.1"/>
    <property type="molecule type" value="Genomic_DNA"/>
</dbReference>
<dbReference type="InterPro" id="IPR048052">
    <property type="entry name" value="FM1-like"/>
</dbReference>
<keyword evidence="1" id="KW-0812">Transmembrane</keyword>
<feature type="transmembrane region" description="Helical" evidence="1">
    <location>
        <begin position="486"/>
        <end position="511"/>
    </location>
</feature>
<evidence type="ECO:0000256" key="1">
    <source>
        <dbReference type="SAM" id="Phobius"/>
    </source>
</evidence>
<sequence length="522" mass="53582">MNLKRVFAGVAAAATMLGGLALGVTTANAETIEIAPPGTITVNNAQTGHTYTPYLFATFSNAQTLNGKTYVDIDTVPDMVATVRNAADAANGDDPIPTEYTNNPAAYVATFDAQQLRQFANELTKSLTGGTGQTPKTDGANMPISNLATGWYAITDTSDGATVAGATAIVATPVNSTNTLVVNPKGDGQGNILVTGSYNAKSADAMAPTNVTKKVNDTDIHDGQLITYTVTATIPAAAAGYEFYGFQFADMADQGLAVDTNSVKVVNGAGTTVTHTVTLADNKLTVKIQDAKQYAGQTLTMTYDATPTFGTVVTSNTLTNTVQADAFLSLGAFNTGTTPDASSAQATATVKTHDVTFTKVGVGGDANGLAGAQFAIKNAAGKYGTYDGNNNKWTWADAGNAPLAATSGTNGEVSFPNIAEGTYTVEEIKAPAGYAQNLLPSFQITVGTDDTVTLDNAVNTNVLGLASTVDKVIQVRNVKSVTQLPLTGAAGITMLVVVALLLGGAGALIAVRSRSLKRQLNA</sequence>
<protein>
    <submittedName>
        <fullName evidence="4">Fimbrial subunit-like cell surface protein</fullName>
    </submittedName>
</protein>
<organism evidence="4 5">
    <name type="scientific">Bifidobacterium pseudolongum subsp. globosum</name>
    <dbReference type="NCBI Taxonomy" id="1690"/>
    <lineage>
        <taxon>Bacteria</taxon>
        <taxon>Bacillati</taxon>
        <taxon>Actinomycetota</taxon>
        <taxon>Actinomycetes</taxon>
        <taxon>Bifidobacteriales</taxon>
        <taxon>Bifidobacteriaceae</taxon>
        <taxon>Bifidobacterium</taxon>
    </lineage>
</organism>
<dbReference type="NCBIfam" id="TIGR04226">
    <property type="entry name" value="RrgB_K2N_iso_D2"/>
    <property type="match status" value="1"/>
</dbReference>
<dbReference type="Proteomes" id="UP000292655">
    <property type="component" value="Unassembled WGS sequence"/>
</dbReference>
<gene>
    <name evidence="4" type="ORF">PG2002B_1546</name>
</gene>
<name>A0AB37WZF4_9BIFI</name>
<evidence type="ECO:0000259" key="3">
    <source>
        <dbReference type="Pfam" id="PF17802"/>
    </source>
</evidence>
<feature type="signal peptide" evidence="2">
    <location>
        <begin position="1"/>
        <end position="29"/>
    </location>
</feature>
<keyword evidence="1" id="KW-0472">Membrane</keyword>
<keyword evidence="1" id="KW-1133">Transmembrane helix</keyword>
<dbReference type="Pfam" id="PF17802">
    <property type="entry name" value="SpaA"/>
    <property type="match status" value="1"/>
</dbReference>
<evidence type="ECO:0000256" key="2">
    <source>
        <dbReference type="SAM" id="SignalP"/>
    </source>
</evidence>
<evidence type="ECO:0000313" key="5">
    <source>
        <dbReference type="Proteomes" id="UP000292655"/>
    </source>
</evidence>
<evidence type="ECO:0000313" key="4">
    <source>
        <dbReference type="EMBL" id="RYQ36370.1"/>
    </source>
</evidence>
<dbReference type="NCBIfam" id="NF033902">
    <property type="entry name" value="iso_D2_wall_anc"/>
    <property type="match status" value="1"/>
</dbReference>